<evidence type="ECO:0000313" key="5">
    <source>
        <dbReference type="Proteomes" id="UP000694864"/>
    </source>
</evidence>
<keyword evidence="2 3" id="KW-0175">Coiled coil</keyword>
<accession>A0ABM0XFJ7</accession>
<dbReference type="Proteomes" id="UP000694864">
    <property type="component" value="Chromosome 18"/>
</dbReference>
<feature type="region of interest" description="Disordered" evidence="4">
    <location>
        <begin position="471"/>
        <end position="506"/>
    </location>
</feature>
<feature type="compositionally biased region" description="Basic and acidic residues" evidence="4">
    <location>
        <begin position="430"/>
        <end position="459"/>
    </location>
</feature>
<dbReference type="InterPro" id="IPR029688">
    <property type="entry name" value="ICR"/>
</dbReference>
<dbReference type="PANTHER" id="PTHR34224">
    <property type="entry name" value="INTERACTOR OF CONSTITUTIVE ACTIVE ROPS 2, CHLOROPLASTIC-RELATED"/>
    <property type="match status" value="1"/>
</dbReference>
<organism evidence="5 6">
    <name type="scientific">Camelina sativa</name>
    <name type="common">False flax</name>
    <name type="synonym">Myagrum sativum</name>
    <dbReference type="NCBI Taxonomy" id="90675"/>
    <lineage>
        <taxon>Eukaryota</taxon>
        <taxon>Viridiplantae</taxon>
        <taxon>Streptophyta</taxon>
        <taxon>Embryophyta</taxon>
        <taxon>Tracheophyta</taxon>
        <taxon>Spermatophyta</taxon>
        <taxon>Magnoliopsida</taxon>
        <taxon>eudicotyledons</taxon>
        <taxon>Gunneridae</taxon>
        <taxon>Pentapetalae</taxon>
        <taxon>rosids</taxon>
        <taxon>malvids</taxon>
        <taxon>Brassicales</taxon>
        <taxon>Brassicaceae</taxon>
        <taxon>Camelineae</taxon>
        <taxon>Camelina</taxon>
    </lineage>
</organism>
<evidence type="ECO:0000256" key="1">
    <source>
        <dbReference type="ARBA" id="ARBA00009778"/>
    </source>
</evidence>
<sequence length="802" mass="90019">MQTQKARNGSPDVPKKVSPRAVRSLKIGSLESESSSPPVSANNRTPKDKSPKVLDRRSPRSPVSEKKRPSRITELESLVSQLQEELKKAKDQVSVSETSKKQAEEEAEKSRKELQEVSSKFEENQNQFLEVSALEEETDNTNSLVHQGIISQECDLEFSATAGERAGLAAVAHEIRQLKLQIEMVASSEAGHVKQAELHNSEVQLLRGNLMDTIFLVESFRNQLTNCEVSEAETEAMATETLRQLENAKKAVEELKSDGTKTVESYKKMAVELQQSKSRMVWLEALVNKLQTNSEDLEIHETLLKDYESLKLGESNEREEEVSSLRCEVERLRAALEASDRKDQEGNVEASSRLRIQAELQSELKIASFSGSGFDYRRYIEEAKRRLKISILNGSPDVPKKVSPRAVRSLKIGSLESESSSPPVSANNRTPKDKSPKVLDRRSPRSPVSEKKRPSRITELESLVSQLQEELKKAKDQVSVSETSKKQAEEEAEKSRKELQEVSSKFEENQNQFLEVSALEEETDNTNSLVHQGIISQECDLEFSATAGERAGLAAVAHEIRQLKLQIEMVASSEAGHVKQAELHNSEVQLLRGNLMDTIFLVESFRNQLTNCEVSEAETEAMATETLRQLENAKKAVEELKSDGTKTVESYKKMAVELQQSKSRMVWLEALVNKLQTNSEDLEIHETLLKDYENVQDAFMKLGIAMEEADKSSKRAVRVTEQLEATQTSNSEMETELRKLKVQSNQWRKAAEAATAMLSAGNNGNYNQTNSPYSEDIDDELTKKKNGNVLKKIGVLWKKPQK</sequence>
<feature type="compositionally biased region" description="Low complexity" evidence="4">
    <location>
        <begin position="29"/>
        <end position="40"/>
    </location>
</feature>
<feature type="compositionally biased region" description="Basic and acidic residues" evidence="4">
    <location>
        <begin position="45"/>
        <end position="74"/>
    </location>
</feature>
<feature type="compositionally biased region" description="Basic and acidic residues" evidence="4">
    <location>
        <begin position="483"/>
        <end position="506"/>
    </location>
</feature>
<dbReference type="GeneID" id="104763602"/>
<comment type="similarity">
    <text evidence="1">Belongs to the ICR family.</text>
</comment>
<evidence type="ECO:0000256" key="4">
    <source>
        <dbReference type="SAM" id="MobiDB-lite"/>
    </source>
</evidence>
<name>A0ABM0XFJ7_CAMSA</name>
<reference evidence="5" key="1">
    <citation type="journal article" date="2014" name="Nat. Commun.">
        <title>The emerging biofuel crop Camelina sativa retains a highly undifferentiated hexaploid genome structure.</title>
        <authorList>
            <person name="Kagale S."/>
            <person name="Koh C."/>
            <person name="Nixon J."/>
            <person name="Bollina V."/>
            <person name="Clarke W.E."/>
            <person name="Tuteja R."/>
            <person name="Spillane C."/>
            <person name="Robinson S.J."/>
            <person name="Links M.G."/>
            <person name="Clarke C."/>
            <person name="Higgins E.E."/>
            <person name="Huebert T."/>
            <person name="Sharpe A.G."/>
            <person name="Parkin I.A."/>
        </authorList>
    </citation>
    <scope>NUCLEOTIDE SEQUENCE [LARGE SCALE GENOMIC DNA]</scope>
    <source>
        <strain evidence="5">cv. DH55</strain>
    </source>
</reference>
<reference evidence="6" key="2">
    <citation type="submission" date="2025-08" db="UniProtKB">
        <authorList>
            <consortium name="RefSeq"/>
        </authorList>
    </citation>
    <scope>IDENTIFICATION</scope>
    <source>
        <tissue evidence="6">Leaf</tissue>
    </source>
</reference>
<evidence type="ECO:0000256" key="2">
    <source>
        <dbReference type="ARBA" id="ARBA00023054"/>
    </source>
</evidence>
<evidence type="ECO:0000313" key="6">
    <source>
        <dbReference type="RefSeq" id="XP_010485258.1"/>
    </source>
</evidence>
<proteinExistence type="inferred from homology"/>
<feature type="compositionally biased region" description="Low complexity" evidence="4">
    <location>
        <begin position="414"/>
        <end position="425"/>
    </location>
</feature>
<dbReference type="PANTHER" id="PTHR34224:SF18">
    <property type="entry name" value="INTERACTOR OF CONSTITUTIVE ACTIVE ROPS 3"/>
    <property type="match status" value="1"/>
</dbReference>
<feature type="compositionally biased region" description="Basic and acidic residues" evidence="4">
    <location>
        <begin position="98"/>
        <end position="121"/>
    </location>
</feature>
<dbReference type="RefSeq" id="XP_010485258.1">
    <property type="nucleotide sequence ID" value="XM_010486956.2"/>
</dbReference>
<feature type="coiled-coil region" evidence="3">
    <location>
        <begin position="723"/>
        <end position="750"/>
    </location>
</feature>
<feature type="coiled-coil region" evidence="3">
    <location>
        <begin position="315"/>
        <end position="342"/>
    </location>
</feature>
<feature type="region of interest" description="Disordered" evidence="4">
    <location>
        <begin position="413"/>
        <end position="459"/>
    </location>
</feature>
<gene>
    <name evidence="6" type="primary">LOC104763602</name>
</gene>
<feature type="region of interest" description="Disordered" evidence="4">
    <location>
        <begin position="1"/>
        <end position="121"/>
    </location>
</feature>
<keyword evidence="5" id="KW-1185">Reference proteome</keyword>
<protein>
    <submittedName>
        <fullName evidence="6">Interactor of constitutive active ROPs 3-like</fullName>
    </submittedName>
</protein>
<evidence type="ECO:0000256" key="3">
    <source>
        <dbReference type="SAM" id="Coils"/>
    </source>
</evidence>